<evidence type="ECO:0000313" key="3">
    <source>
        <dbReference type="Proteomes" id="UP000293142"/>
    </source>
</evidence>
<feature type="compositionally biased region" description="Low complexity" evidence="1">
    <location>
        <begin position="89"/>
        <end position="100"/>
    </location>
</feature>
<feature type="region of interest" description="Disordered" evidence="1">
    <location>
        <begin position="56"/>
        <end position="104"/>
    </location>
</feature>
<name>A0A4Q9DIZ5_9BACL</name>
<sequence>MTKLSAIIAALIVGTGFYTGIPLPAKVQETTYAATAAASPDNAANVETHAANAAADIAPAPQEPKKPESVQTEPAAEPAKPSGTVSGDAAASAPKAPAQPTMDASVNEWKSTIAKEKGFEQWKNANWTSYPLGPGTHGWVVILKKGSDEVGYMIVQAVEDGTYRLSEYGSGKYPLFSLSTLYRSMVQQELIDISYAKFSQAKELQGERLYFNPLQAVWKVRLKDKTYIIDAKTGELLPVHAAALPQETASTNGLTKSQSSHTILERLELPGFDPYEKLPWVKGKPLEVDTFATLKSLLAEKQKLTYVAYLYGYEVNVPLAVTGYHTWTTGAYMLVDQDGPRAVHYDSLPSSARFYR</sequence>
<protein>
    <submittedName>
        <fullName evidence="2">Uncharacterized protein</fullName>
    </submittedName>
</protein>
<evidence type="ECO:0000313" key="2">
    <source>
        <dbReference type="EMBL" id="TBL73354.1"/>
    </source>
</evidence>
<organism evidence="2 3">
    <name type="scientific">Paenibacillus thalictri</name>
    <dbReference type="NCBI Taxonomy" id="2527873"/>
    <lineage>
        <taxon>Bacteria</taxon>
        <taxon>Bacillati</taxon>
        <taxon>Bacillota</taxon>
        <taxon>Bacilli</taxon>
        <taxon>Bacillales</taxon>
        <taxon>Paenibacillaceae</taxon>
        <taxon>Paenibacillus</taxon>
    </lineage>
</organism>
<evidence type="ECO:0000256" key="1">
    <source>
        <dbReference type="SAM" id="MobiDB-lite"/>
    </source>
</evidence>
<accession>A0A4Q9DIZ5</accession>
<keyword evidence="3" id="KW-1185">Reference proteome</keyword>
<comment type="caution">
    <text evidence="2">The sequence shown here is derived from an EMBL/GenBank/DDBJ whole genome shotgun (WGS) entry which is preliminary data.</text>
</comment>
<proteinExistence type="predicted"/>
<dbReference type="RefSeq" id="WP_131016611.1">
    <property type="nucleotide sequence ID" value="NZ_SIRE01000021.1"/>
</dbReference>
<dbReference type="OrthoDB" id="2475185at2"/>
<dbReference type="EMBL" id="SIRE01000021">
    <property type="protein sequence ID" value="TBL73354.1"/>
    <property type="molecule type" value="Genomic_DNA"/>
</dbReference>
<reference evidence="2 3" key="1">
    <citation type="submission" date="2019-02" db="EMBL/GenBank/DDBJ databases">
        <title>Paenibacillus sp. nov., isolated from surface-sterilized tissue of Thalictrum simplex L.</title>
        <authorList>
            <person name="Tuo L."/>
        </authorList>
    </citation>
    <scope>NUCLEOTIDE SEQUENCE [LARGE SCALE GENOMIC DNA]</scope>
    <source>
        <strain evidence="2 3">N2SHLJ1</strain>
    </source>
</reference>
<gene>
    <name evidence="2" type="ORF">EYB31_27135</name>
</gene>
<dbReference type="Proteomes" id="UP000293142">
    <property type="component" value="Unassembled WGS sequence"/>
</dbReference>
<dbReference type="AlphaFoldDB" id="A0A4Q9DIZ5"/>